<name>A0ABY6L591_9ARAC</name>
<gene>
    <name evidence="9" type="ORF">LAZ67_12000273</name>
</gene>
<evidence type="ECO:0000256" key="6">
    <source>
        <dbReference type="ARBA" id="ARBA00022801"/>
    </source>
</evidence>
<keyword evidence="7" id="KW-0788">Thiol protease</keyword>
<evidence type="ECO:0000256" key="4">
    <source>
        <dbReference type="ARBA" id="ARBA00022670"/>
    </source>
</evidence>
<reference evidence="9 10" key="1">
    <citation type="submission" date="2022-01" db="EMBL/GenBank/DDBJ databases">
        <title>A chromosomal length assembly of Cordylochernes scorpioides.</title>
        <authorList>
            <person name="Zeh D."/>
            <person name="Zeh J."/>
        </authorList>
    </citation>
    <scope>NUCLEOTIDE SEQUENCE [LARGE SCALE GENOMIC DNA]</scope>
    <source>
        <strain evidence="9">IN4F17</strain>
        <tissue evidence="9">Whole Body</tissue>
    </source>
</reference>
<accession>A0ABY6L591</accession>
<protein>
    <recommendedName>
        <fullName evidence="3">ubiquitinyl hydrolase 1</fullName>
        <ecNumber evidence="3">3.4.19.12</ecNumber>
    </recommendedName>
</protein>
<comment type="similarity">
    <text evidence="2">Belongs to the peptidase C65 family.</text>
</comment>
<dbReference type="InterPro" id="IPR038765">
    <property type="entry name" value="Papain-like_cys_pep_sf"/>
</dbReference>
<keyword evidence="10" id="KW-1185">Reference proteome</keyword>
<evidence type="ECO:0000256" key="7">
    <source>
        <dbReference type="ARBA" id="ARBA00022807"/>
    </source>
</evidence>
<dbReference type="InterPro" id="IPR003323">
    <property type="entry name" value="OTU_dom"/>
</dbReference>
<evidence type="ECO:0000313" key="10">
    <source>
        <dbReference type="Proteomes" id="UP001235939"/>
    </source>
</evidence>
<dbReference type="CDD" id="cd22763">
    <property type="entry name" value="OTUB1"/>
    <property type="match status" value="1"/>
</dbReference>
<evidence type="ECO:0000256" key="2">
    <source>
        <dbReference type="ARBA" id="ARBA00006579"/>
    </source>
</evidence>
<dbReference type="PROSITE" id="PS50802">
    <property type="entry name" value="OTU"/>
    <property type="match status" value="1"/>
</dbReference>
<comment type="catalytic activity">
    <reaction evidence="1">
        <text>Thiol-dependent hydrolysis of ester, thioester, amide, peptide and isopeptide bonds formed by the C-terminal Gly of ubiquitin (a 76-residue protein attached to proteins as an intracellular targeting signal).</text>
        <dbReference type="EC" id="3.4.19.12"/>
    </reaction>
</comment>
<dbReference type="PANTHER" id="PTHR12931">
    <property type="entry name" value="UBIQUITIN THIOLESTERASE PROTEIN OTUB"/>
    <property type="match status" value="1"/>
</dbReference>
<keyword evidence="4" id="KW-0645">Protease</keyword>
<dbReference type="PANTHER" id="PTHR12931:SF15">
    <property type="entry name" value="UBIQUITIN THIOESTERASE OTUBAIN-LIKE"/>
    <property type="match status" value="1"/>
</dbReference>
<dbReference type="PIRSF" id="PIRSF013503">
    <property type="entry name" value="Ubiquitin_thioesterase_Otubain"/>
    <property type="match status" value="1"/>
</dbReference>
<dbReference type="EMBL" id="CP092874">
    <property type="protein sequence ID" value="UYV74610.1"/>
    <property type="molecule type" value="Genomic_DNA"/>
</dbReference>
<evidence type="ECO:0000256" key="1">
    <source>
        <dbReference type="ARBA" id="ARBA00000707"/>
    </source>
</evidence>
<dbReference type="Gene3D" id="3.30.200.60">
    <property type="entry name" value="Peptidase C65 Otubain, subdomain 1"/>
    <property type="match status" value="1"/>
</dbReference>
<evidence type="ECO:0000256" key="5">
    <source>
        <dbReference type="ARBA" id="ARBA00022786"/>
    </source>
</evidence>
<proteinExistence type="inferred from homology"/>
<dbReference type="Pfam" id="PF10275">
    <property type="entry name" value="Peptidase_C65"/>
    <property type="match status" value="1"/>
</dbReference>
<organism evidence="9 10">
    <name type="scientific">Cordylochernes scorpioides</name>
    <dbReference type="NCBI Taxonomy" id="51811"/>
    <lineage>
        <taxon>Eukaryota</taxon>
        <taxon>Metazoa</taxon>
        <taxon>Ecdysozoa</taxon>
        <taxon>Arthropoda</taxon>
        <taxon>Chelicerata</taxon>
        <taxon>Arachnida</taxon>
        <taxon>Pseudoscorpiones</taxon>
        <taxon>Cheliferoidea</taxon>
        <taxon>Chernetidae</taxon>
        <taxon>Cordylochernes</taxon>
    </lineage>
</organism>
<evidence type="ECO:0000259" key="8">
    <source>
        <dbReference type="PROSITE" id="PS50802"/>
    </source>
</evidence>
<sequence>MIIMVELEMNQDEAIMAQEREIEREIAENIPLVGPLVPITNLYQEYASDDLVYRAKIKDLLTKFKFIRKTRPDGNCFFRAFCFAYLESLLDDNQEFSRFKKIALVSKDDLISLGFPQFTIEDFYDTFMEVLEKMEKGISLEELLEVFNDQSYSDYLVVYMRLITSGYLQRQESFFSNFIEGPRSVKEFCQQEVEPMFKESDHIHIIAITLALNIGARVQYMDRGTAQEVNSHDFPDSNKQPRVHLLYRPGHYDILYP</sequence>
<dbReference type="InterPro" id="IPR042467">
    <property type="entry name" value="Peptidase_C65_otubain_sub2"/>
</dbReference>
<dbReference type="Gene3D" id="1.20.1300.20">
    <property type="entry name" value="Peptidase C65 Otubain, subdomain 2"/>
    <property type="match status" value="1"/>
</dbReference>
<evidence type="ECO:0000313" key="9">
    <source>
        <dbReference type="EMBL" id="UYV74610.1"/>
    </source>
</evidence>
<dbReference type="InterPro" id="IPR019400">
    <property type="entry name" value="Peptidase_C65_otubain"/>
</dbReference>
<dbReference type="InterPro" id="IPR042468">
    <property type="entry name" value="Peptidase_C65_otubain_sub1"/>
</dbReference>
<keyword evidence="6" id="KW-0378">Hydrolase</keyword>
<dbReference type="EC" id="3.4.19.12" evidence="3"/>
<dbReference type="SUPFAM" id="SSF54001">
    <property type="entry name" value="Cysteine proteinases"/>
    <property type="match status" value="1"/>
</dbReference>
<evidence type="ECO:0000256" key="3">
    <source>
        <dbReference type="ARBA" id="ARBA00012759"/>
    </source>
</evidence>
<keyword evidence="5" id="KW-0833">Ubl conjugation pathway</keyword>
<feature type="domain" description="OTU" evidence="8">
    <location>
        <begin position="65"/>
        <end position="257"/>
    </location>
</feature>
<dbReference type="Proteomes" id="UP001235939">
    <property type="component" value="Chromosome 12"/>
</dbReference>
<dbReference type="InterPro" id="IPR016615">
    <property type="entry name" value="Otubain"/>
</dbReference>